<evidence type="ECO:0008006" key="3">
    <source>
        <dbReference type="Google" id="ProtNLM"/>
    </source>
</evidence>
<dbReference type="Gene3D" id="3.90.550.10">
    <property type="entry name" value="Spore Coat Polysaccharide Biosynthesis Protein SpsA, Chain A"/>
    <property type="match status" value="1"/>
</dbReference>
<dbReference type="AlphaFoldDB" id="A0A0D1ML58"/>
<accession>A0A0D1ML58</accession>
<dbReference type="EMBL" id="JXTP01000033">
    <property type="protein sequence ID" value="KIU28236.1"/>
    <property type="molecule type" value="Genomic_DNA"/>
</dbReference>
<dbReference type="SUPFAM" id="SSF53448">
    <property type="entry name" value="Nucleotide-diphospho-sugar transferases"/>
    <property type="match status" value="1"/>
</dbReference>
<comment type="caution">
    <text evidence="1">The sequence shown here is derived from an EMBL/GenBank/DDBJ whole genome shotgun (WGS) entry which is preliminary data.</text>
</comment>
<evidence type="ECO:0000313" key="1">
    <source>
        <dbReference type="EMBL" id="KIU28236.1"/>
    </source>
</evidence>
<proteinExistence type="predicted"/>
<dbReference type="PATRIC" id="fig|1549858.7.peg.586"/>
<name>A0A0D1ML58_9SPHN</name>
<dbReference type="InterPro" id="IPR029044">
    <property type="entry name" value="Nucleotide-diphossugar_trans"/>
</dbReference>
<sequence>MRIIVPLAGPDFERADGGVKATLEIKGRPLLRRALEQRPWWTAGQAGSADLVFVLRDTPASQTFAQGALRDWYPGAGIVSIGRYTRGAALSALAGIALMERTDEPICVDLADIEYVSTLNPLARFAETQAGGIVLTFPSDNPAYSYLATDAGGRVTEAAEKRVISDTASAGTYLFRDTACYLSAVAHSLTHADAVMHRDLFFVCPLVNGLVAQGLDVLLEPVTDVADIKTAG</sequence>
<protein>
    <recommendedName>
        <fullName evidence="3">MobA-like NTP transferase domain-containing protein</fullName>
    </recommendedName>
</protein>
<reference evidence="1 2" key="1">
    <citation type="submission" date="2015-01" db="EMBL/GenBank/DDBJ databases">
        <title>Genome of Sphingomonas taxi strain 30a.</title>
        <authorList>
            <person name="Eevers N."/>
            <person name="Van Hamme J."/>
            <person name="Bottos E."/>
            <person name="Weyens N."/>
            <person name="Vangronsveld J."/>
        </authorList>
    </citation>
    <scope>NUCLEOTIDE SEQUENCE [LARGE SCALE GENOMIC DNA]</scope>
    <source>
        <strain evidence="1 2">30a</strain>
    </source>
</reference>
<dbReference type="Proteomes" id="UP000033203">
    <property type="component" value="Unassembled WGS sequence"/>
</dbReference>
<gene>
    <name evidence="1" type="ORF">SR41_08410</name>
</gene>
<evidence type="ECO:0000313" key="2">
    <source>
        <dbReference type="Proteomes" id="UP000033203"/>
    </source>
</evidence>
<organism evidence="1 2">
    <name type="scientific">Sphingomonas melonis</name>
    <dbReference type="NCBI Taxonomy" id="152682"/>
    <lineage>
        <taxon>Bacteria</taxon>
        <taxon>Pseudomonadati</taxon>
        <taxon>Pseudomonadota</taxon>
        <taxon>Alphaproteobacteria</taxon>
        <taxon>Sphingomonadales</taxon>
        <taxon>Sphingomonadaceae</taxon>
        <taxon>Sphingomonas</taxon>
    </lineage>
</organism>